<dbReference type="RefSeq" id="WP_204431253.1">
    <property type="nucleotide sequence ID" value="NZ_JADDOL010000023.1"/>
</dbReference>
<organism evidence="2 3">
    <name type="scientific">Alloalcanivorax marinus</name>
    <dbReference type="NCBI Taxonomy" id="1177169"/>
    <lineage>
        <taxon>Bacteria</taxon>
        <taxon>Pseudomonadati</taxon>
        <taxon>Pseudomonadota</taxon>
        <taxon>Gammaproteobacteria</taxon>
        <taxon>Oceanospirillales</taxon>
        <taxon>Alcanivoracaceae</taxon>
        <taxon>Alloalcanivorax</taxon>
    </lineage>
</organism>
<comment type="caution">
    <text evidence="2">The sequence shown here is derived from an EMBL/GenBank/DDBJ whole genome shotgun (WGS) entry which is preliminary data.</text>
</comment>
<feature type="signal peptide" evidence="1">
    <location>
        <begin position="1"/>
        <end position="21"/>
    </location>
</feature>
<evidence type="ECO:0000313" key="2">
    <source>
        <dbReference type="EMBL" id="MCC4307569.1"/>
    </source>
</evidence>
<protein>
    <submittedName>
        <fullName evidence="2">Lipid A deacylase LpxR family protein</fullName>
    </submittedName>
</protein>
<dbReference type="Gene3D" id="2.40.128.140">
    <property type="entry name" value="Outer membrane protein"/>
    <property type="match status" value="1"/>
</dbReference>
<sequence>MRALLGTMMLAGLLGPTFGQADTLGFSWDNDLFLGQDKNYTNGVRFSWVGDGQDDCEHNGGATCAVARTLDPLPGISAADERHALTVSLEQIMITPSDIERTTPDYNDLPYVGYANLEVGLFSWDQRNLYGYGLRVGVVGPDSGAENSQKFVHRVVGSNEPEGWDNQLGPDTIGGAWFIQAHRLFRHTGDHGYETELGTAWGIDANNFDGHAQAGGFVRFGRNLPGNFIPDYAGIGTAGSLVGLFDRRGFGWELFLGLAGQYTGYSYIEEHAGPYDIEARDFTGTAIGGFGLRNDGFSFTMTLQTSTSPLRDSNDPLSFGNLSFMWAI</sequence>
<reference evidence="2" key="1">
    <citation type="submission" date="2021-10" db="EMBL/GenBank/DDBJ databases">
        <title>The diversity and Nitrogen Metabolism of Culturable Nitrate-Utilizing Bacteria Within the Oxygen Minimum Zone of the Changjiang (Yangtze River)Estuary.</title>
        <authorList>
            <person name="Zhang D."/>
            <person name="Zheng J."/>
            <person name="Liu S."/>
            <person name="He W."/>
        </authorList>
    </citation>
    <scope>NUCLEOTIDE SEQUENCE</scope>
    <source>
        <strain evidence="2">FXH-223</strain>
    </source>
</reference>
<keyword evidence="1" id="KW-0732">Signal</keyword>
<name>A0A9Q3UL99_9GAMM</name>
<dbReference type="AlphaFoldDB" id="A0A9Q3UL99"/>
<keyword evidence="3" id="KW-1185">Reference proteome</keyword>
<feature type="chain" id="PRO_5040184699" evidence="1">
    <location>
        <begin position="22"/>
        <end position="328"/>
    </location>
</feature>
<evidence type="ECO:0000256" key="1">
    <source>
        <dbReference type="SAM" id="SignalP"/>
    </source>
</evidence>
<accession>A0A9Q3UL99</accession>
<gene>
    <name evidence="2" type="ORF">LL252_03205</name>
</gene>
<dbReference type="Pfam" id="PF09982">
    <property type="entry name" value="LpxR"/>
    <property type="match status" value="1"/>
</dbReference>
<dbReference type="InterPro" id="IPR018707">
    <property type="entry name" value="LpxR"/>
</dbReference>
<dbReference type="Proteomes" id="UP001108027">
    <property type="component" value="Unassembled WGS sequence"/>
</dbReference>
<dbReference type="InterPro" id="IPR037107">
    <property type="entry name" value="Put_OMP_sf"/>
</dbReference>
<dbReference type="EMBL" id="JAJGNA010000002">
    <property type="protein sequence ID" value="MCC4307569.1"/>
    <property type="molecule type" value="Genomic_DNA"/>
</dbReference>
<proteinExistence type="predicted"/>
<evidence type="ECO:0000313" key="3">
    <source>
        <dbReference type="Proteomes" id="UP001108027"/>
    </source>
</evidence>